<dbReference type="EMBL" id="PFAS01000075">
    <property type="protein sequence ID" value="PIT93446.1"/>
    <property type="molecule type" value="Genomic_DNA"/>
</dbReference>
<dbReference type="Pfam" id="PF00472">
    <property type="entry name" value="RF-1"/>
    <property type="match status" value="1"/>
</dbReference>
<feature type="domain" description="Peptide chain release factor" evidence="8">
    <location>
        <begin position="60"/>
        <end position="174"/>
    </location>
</feature>
<dbReference type="Gene3D" id="3.30.70.1660">
    <property type="match status" value="1"/>
</dbReference>
<comment type="caution">
    <text evidence="9">The sequence shown here is derived from an EMBL/GenBank/DDBJ whole genome shotgun (WGS) entry which is preliminary data.</text>
</comment>
<dbReference type="InterPro" id="IPR004373">
    <property type="entry name" value="RF-1"/>
</dbReference>
<dbReference type="PANTHER" id="PTHR43804">
    <property type="entry name" value="LD18447P"/>
    <property type="match status" value="1"/>
</dbReference>
<proteinExistence type="inferred from homology"/>
<dbReference type="SUPFAM" id="SSF75620">
    <property type="entry name" value="Release factor"/>
    <property type="match status" value="1"/>
</dbReference>
<comment type="function">
    <text evidence="1">Peptide chain release factor 1 directs the termination of translation in response to the peptide chain termination codons UAG and UAA.</text>
</comment>
<dbReference type="SMART" id="SM00937">
    <property type="entry name" value="PCRF"/>
    <property type="match status" value="1"/>
</dbReference>
<gene>
    <name evidence="9" type="ORF">COU00_04335</name>
</gene>
<evidence type="ECO:0000313" key="10">
    <source>
        <dbReference type="Proteomes" id="UP000229335"/>
    </source>
</evidence>
<evidence type="ECO:0000259" key="8">
    <source>
        <dbReference type="SMART" id="SM00937"/>
    </source>
</evidence>
<dbReference type="Proteomes" id="UP000229335">
    <property type="component" value="Unassembled WGS sequence"/>
</dbReference>
<sequence>MYDDIKQKLKLLEACLNDPANFSDSQKMAKLNKEYSDLKYLVNLIAELEKAENEITGNKDLVKTEKDAELKTMAEEELEKLEKKRAELAAQIEEELHPKNPLDKKNAILEIRAGTGGDESALFAAELYGMYGKYAEKKNWLVKIIDSNRIGIGGFKEIIFEIIGAGAYGDLKYEAGTHRVQRVPETEKMGRIHTSAATVAVLPEAEEVDLEINPADIRIDTFCSSGPGGQSVNTTYSAVRITHLSTGLVVSCQDQRSQQQNKLKAMQVLRSRLLAKIEDDRRAKEASERKTQVGSGDRSEKIRTYNFPQDRITDHRIKKSWHNITTILNGGLEAVIEELKKEQHKI</sequence>
<evidence type="ECO:0000256" key="4">
    <source>
        <dbReference type="ARBA" id="ARBA00022917"/>
    </source>
</evidence>
<dbReference type="PANTHER" id="PTHR43804:SF7">
    <property type="entry name" value="LD18447P"/>
    <property type="match status" value="1"/>
</dbReference>
<evidence type="ECO:0000256" key="5">
    <source>
        <dbReference type="NCBIfam" id="TIGR00019"/>
    </source>
</evidence>
<name>A0A2M6WL02_9BACT</name>
<dbReference type="FunFam" id="3.30.70.1660:FF:000002">
    <property type="entry name" value="Peptide chain release factor 1"/>
    <property type="match status" value="1"/>
</dbReference>
<comment type="similarity">
    <text evidence="2">Belongs to the prokaryotic/mitochondrial release factor family.</text>
</comment>
<dbReference type="NCBIfam" id="NF001859">
    <property type="entry name" value="PRK00591.1"/>
    <property type="match status" value="1"/>
</dbReference>
<feature type="region of interest" description="Disordered" evidence="7">
    <location>
        <begin position="280"/>
        <end position="302"/>
    </location>
</feature>
<dbReference type="InterPro" id="IPR045853">
    <property type="entry name" value="Pep_chain_release_fac_I_sf"/>
</dbReference>
<evidence type="ECO:0000256" key="3">
    <source>
        <dbReference type="ARBA" id="ARBA00022481"/>
    </source>
</evidence>
<keyword evidence="6" id="KW-0175">Coiled coil</keyword>
<organism evidence="9 10">
    <name type="scientific">Candidatus Falkowbacteria bacterium CG10_big_fil_rev_8_21_14_0_10_43_11</name>
    <dbReference type="NCBI Taxonomy" id="1974568"/>
    <lineage>
        <taxon>Bacteria</taxon>
        <taxon>Candidatus Falkowiibacteriota</taxon>
    </lineage>
</organism>
<evidence type="ECO:0000256" key="1">
    <source>
        <dbReference type="ARBA" id="ARBA00002986"/>
    </source>
</evidence>
<keyword evidence="3" id="KW-0488">Methylation</keyword>
<evidence type="ECO:0000256" key="6">
    <source>
        <dbReference type="SAM" id="Coils"/>
    </source>
</evidence>
<dbReference type="FunFam" id="3.30.160.20:FF:000004">
    <property type="entry name" value="Peptide chain release factor 1"/>
    <property type="match status" value="1"/>
</dbReference>
<dbReference type="InterPro" id="IPR000352">
    <property type="entry name" value="Pep_chain_release_fac_I"/>
</dbReference>
<dbReference type="GO" id="GO:0005737">
    <property type="term" value="C:cytoplasm"/>
    <property type="evidence" value="ECO:0007669"/>
    <property type="project" value="UniProtKB-ARBA"/>
</dbReference>
<dbReference type="NCBIfam" id="TIGR00019">
    <property type="entry name" value="prfA"/>
    <property type="match status" value="1"/>
</dbReference>
<evidence type="ECO:0000256" key="2">
    <source>
        <dbReference type="ARBA" id="ARBA00010835"/>
    </source>
</evidence>
<dbReference type="Pfam" id="PF03462">
    <property type="entry name" value="PCRF"/>
    <property type="match status" value="1"/>
</dbReference>
<reference evidence="10" key="1">
    <citation type="submission" date="2017-09" db="EMBL/GenBank/DDBJ databases">
        <title>Depth-based differentiation of microbial function through sediment-hosted aquifers and enrichment of novel symbionts in the deep terrestrial subsurface.</title>
        <authorList>
            <person name="Probst A.J."/>
            <person name="Ladd B."/>
            <person name="Jarett J.K."/>
            <person name="Geller-Mcgrath D.E."/>
            <person name="Sieber C.M.K."/>
            <person name="Emerson J.B."/>
            <person name="Anantharaman K."/>
            <person name="Thomas B.C."/>
            <person name="Malmstrom R."/>
            <person name="Stieglmeier M."/>
            <person name="Klingl A."/>
            <person name="Woyke T."/>
            <person name="Ryan C.M."/>
            <person name="Banfield J.F."/>
        </authorList>
    </citation>
    <scope>NUCLEOTIDE SEQUENCE [LARGE SCALE GENOMIC DNA]</scope>
</reference>
<dbReference type="Gene3D" id="6.10.140.1950">
    <property type="match status" value="1"/>
</dbReference>
<protein>
    <recommendedName>
        <fullName evidence="5">Peptide chain release factor 1</fullName>
    </recommendedName>
</protein>
<accession>A0A2M6WL02</accession>
<evidence type="ECO:0000313" key="9">
    <source>
        <dbReference type="EMBL" id="PIT93446.1"/>
    </source>
</evidence>
<dbReference type="GO" id="GO:0016149">
    <property type="term" value="F:translation release factor activity, codon specific"/>
    <property type="evidence" value="ECO:0007669"/>
    <property type="project" value="InterPro"/>
</dbReference>
<feature type="coiled-coil region" evidence="6">
    <location>
        <begin position="41"/>
        <end position="94"/>
    </location>
</feature>
<keyword evidence="4" id="KW-0648">Protein biosynthesis</keyword>
<dbReference type="AlphaFoldDB" id="A0A2M6WL02"/>
<dbReference type="Gene3D" id="3.30.160.20">
    <property type="match status" value="1"/>
</dbReference>
<evidence type="ECO:0000256" key="7">
    <source>
        <dbReference type="SAM" id="MobiDB-lite"/>
    </source>
</evidence>
<dbReference type="InterPro" id="IPR050057">
    <property type="entry name" value="Prokaryotic/Mito_RF"/>
</dbReference>
<dbReference type="InterPro" id="IPR005139">
    <property type="entry name" value="PCRF"/>
</dbReference>